<keyword evidence="3" id="KW-1185">Reference proteome</keyword>
<dbReference type="PROSITE" id="PS51186">
    <property type="entry name" value="GNAT"/>
    <property type="match status" value="1"/>
</dbReference>
<organism evidence="2 3">
    <name type="scientific">Aliirhizobium smilacinae</name>
    <dbReference type="NCBI Taxonomy" id="1395944"/>
    <lineage>
        <taxon>Bacteria</taxon>
        <taxon>Pseudomonadati</taxon>
        <taxon>Pseudomonadota</taxon>
        <taxon>Alphaproteobacteria</taxon>
        <taxon>Hyphomicrobiales</taxon>
        <taxon>Rhizobiaceae</taxon>
        <taxon>Aliirhizobium</taxon>
    </lineage>
</organism>
<dbReference type="EMBL" id="VDMN01000003">
    <property type="protein sequence ID" value="TNM62649.1"/>
    <property type="molecule type" value="Genomic_DNA"/>
</dbReference>
<dbReference type="InterPro" id="IPR051531">
    <property type="entry name" value="N-acetyltransferase"/>
</dbReference>
<sequence length="174" mass="19534">MSDPLSSFIPLIETERLRLRALRMADWPTYAEFMASDRAVHMGGPHAQTAAWGMFCYDVAQWPLMGHGSLMIENRANGCCVGQVCINAGPLFPEHELGWLLYPGFEGRGYASEAAIALRMWGFEVLGLKTLVSYIHPDNTQSRRLAERLGAVLDEVAERHDPMDLVYRHIRTTA</sequence>
<protein>
    <submittedName>
        <fullName evidence="2">GNAT family N-acetyltransferase</fullName>
    </submittedName>
</protein>
<proteinExistence type="predicted"/>
<dbReference type="Pfam" id="PF13302">
    <property type="entry name" value="Acetyltransf_3"/>
    <property type="match status" value="1"/>
</dbReference>
<dbReference type="InterPro" id="IPR000182">
    <property type="entry name" value="GNAT_dom"/>
</dbReference>
<dbReference type="Gene3D" id="3.40.630.30">
    <property type="match status" value="1"/>
</dbReference>
<dbReference type="AlphaFoldDB" id="A0A5C4XHL1"/>
<dbReference type="RefSeq" id="WP_139677145.1">
    <property type="nucleotide sequence ID" value="NZ_VDMN01000003.1"/>
</dbReference>
<dbReference type="Proteomes" id="UP000311605">
    <property type="component" value="Unassembled WGS sequence"/>
</dbReference>
<dbReference type="InterPro" id="IPR016181">
    <property type="entry name" value="Acyl_CoA_acyltransferase"/>
</dbReference>
<dbReference type="SUPFAM" id="SSF55729">
    <property type="entry name" value="Acyl-CoA N-acyltransferases (Nat)"/>
    <property type="match status" value="1"/>
</dbReference>
<name>A0A5C4XHL1_9HYPH</name>
<keyword evidence="2" id="KW-0808">Transferase</keyword>
<dbReference type="GO" id="GO:0016747">
    <property type="term" value="F:acyltransferase activity, transferring groups other than amino-acyl groups"/>
    <property type="evidence" value="ECO:0007669"/>
    <property type="project" value="InterPro"/>
</dbReference>
<evidence type="ECO:0000313" key="3">
    <source>
        <dbReference type="Proteomes" id="UP000311605"/>
    </source>
</evidence>
<evidence type="ECO:0000259" key="1">
    <source>
        <dbReference type="PROSITE" id="PS51186"/>
    </source>
</evidence>
<dbReference type="OrthoDB" id="6293260at2"/>
<reference evidence="2 3" key="1">
    <citation type="submission" date="2019-06" db="EMBL/GenBank/DDBJ databases">
        <title>The draft genome of Rhizobium smilacinae PTYR-5.</title>
        <authorList>
            <person name="Liu L."/>
            <person name="Li L."/>
            <person name="Zhang X."/>
        </authorList>
    </citation>
    <scope>NUCLEOTIDE SEQUENCE [LARGE SCALE GENOMIC DNA]</scope>
    <source>
        <strain evidence="2 3">PTYR-5</strain>
    </source>
</reference>
<accession>A0A5C4XHL1</accession>
<dbReference type="PANTHER" id="PTHR43792:SF1">
    <property type="entry name" value="N-ACETYLTRANSFERASE DOMAIN-CONTAINING PROTEIN"/>
    <property type="match status" value="1"/>
</dbReference>
<feature type="domain" description="N-acetyltransferase" evidence="1">
    <location>
        <begin position="17"/>
        <end position="172"/>
    </location>
</feature>
<gene>
    <name evidence="2" type="ORF">FHP24_15545</name>
</gene>
<dbReference type="PANTHER" id="PTHR43792">
    <property type="entry name" value="GNAT FAMILY, PUTATIVE (AFU_ORTHOLOGUE AFUA_3G00765)-RELATED-RELATED"/>
    <property type="match status" value="1"/>
</dbReference>
<evidence type="ECO:0000313" key="2">
    <source>
        <dbReference type="EMBL" id="TNM62649.1"/>
    </source>
</evidence>
<comment type="caution">
    <text evidence="2">The sequence shown here is derived from an EMBL/GenBank/DDBJ whole genome shotgun (WGS) entry which is preliminary data.</text>
</comment>